<dbReference type="GO" id="GO:0003712">
    <property type="term" value="F:transcription coregulator activity"/>
    <property type="evidence" value="ECO:0007669"/>
    <property type="project" value="InterPro"/>
</dbReference>
<dbReference type="PANTHER" id="PTHR12465">
    <property type="entry name" value="UBIQUITIN SPECIFIC PROTEASE HOMOLOG 49"/>
    <property type="match status" value="1"/>
</dbReference>
<evidence type="ECO:0000313" key="6">
    <source>
        <dbReference type="Proteomes" id="UP000004994"/>
    </source>
</evidence>
<reference evidence="5" key="2">
    <citation type="submission" date="2019-01" db="UniProtKB">
        <authorList>
            <consortium name="EnsemblPlants"/>
        </authorList>
    </citation>
    <scope>IDENTIFICATION</scope>
    <source>
        <strain evidence="5">cv. Heinz 1706</strain>
    </source>
</reference>
<keyword evidence="4" id="KW-0805">Transcription regulation</keyword>
<dbReference type="EnsemblPlants" id="Solyc10g054967.1.1">
    <property type="protein sequence ID" value="Solyc10g054967.1.1.1"/>
    <property type="gene ID" value="Solyc10g054967.1"/>
</dbReference>
<comment type="subunit">
    <text evidence="4">Component of the Mediator complex.</text>
</comment>
<comment type="function">
    <text evidence="4">Component of the Mediator complex, a coactivator involved in the regulated transcription of nearly all RNA polymerase II-dependent genes. Mediator functions as a bridge to convey information from gene-specific regulatory proteins to the basal RNA polymerase II transcription machinery. Mediator is recruited to promoters by direct interactions with regulatory proteins and serves as a scaffold for the assembly of a functional preinitiation complex with RNA polymerase II and the general transcription factors.</text>
</comment>
<dbReference type="Gramene" id="Solyc10g054967.1.1">
    <property type="protein sequence ID" value="Solyc10g054967.1.1.1"/>
    <property type="gene ID" value="Solyc10g054967.1"/>
</dbReference>
<dbReference type="PANTHER" id="PTHR12465:SF4">
    <property type="entry name" value="MEDIATOR OF RNA POLYMERASE II TRANSCRIPTION SUBUNIT 20"/>
    <property type="match status" value="1"/>
</dbReference>
<keyword evidence="6" id="KW-1185">Reference proteome</keyword>
<dbReference type="STRING" id="4081.A0A3Q7IID7"/>
<accession>A0A3Q7IID7</accession>
<gene>
    <name evidence="4" type="primary">MED20</name>
</gene>
<proteinExistence type="inferred from homology"/>
<evidence type="ECO:0000256" key="3">
    <source>
        <dbReference type="ARBA" id="ARBA00023242"/>
    </source>
</evidence>
<evidence type="ECO:0000256" key="1">
    <source>
        <dbReference type="ARBA" id="ARBA00004123"/>
    </source>
</evidence>
<dbReference type="Proteomes" id="UP000004994">
    <property type="component" value="Chromosome 10"/>
</dbReference>
<dbReference type="GO" id="GO:0016592">
    <property type="term" value="C:mediator complex"/>
    <property type="evidence" value="ECO:0007669"/>
    <property type="project" value="InterPro"/>
</dbReference>
<comment type="subcellular location">
    <subcellularLocation>
        <location evidence="1 4">Nucleus</location>
    </subcellularLocation>
</comment>
<comment type="similarity">
    <text evidence="2 4">Belongs to the Mediator complex subunit 20 family.</text>
</comment>
<keyword evidence="4" id="KW-0804">Transcription</keyword>
<organism evidence="5">
    <name type="scientific">Solanum lycopersicum</name>
    <name type="common">Tomato</name>
    <name type="synonym">Lycopersicon esculentum</name>
    <dbReference type="NCBI Taxonomy" id="4081"/>
    <lineage>
        <taxon>Eukaryota</taxon>
        <taxon>Viridiplantae</taxon>
        <taxon>Streptophyta</taxon>
        <taxon>Embryophyta</taxon>
        <taxon>Tracheophyta</taxon>
        <taxon>Spermatophyta</taxon>
        <taxon>Magnoliopsida</taxon>
        <taxon>eudicotyledons</taxon>
        <taxon>Gunneridae</taxon>
        <taxon>Pentapetalae</taxon>
        <taxon>asterids</taxon>
        <taxon>lamiids</taxon>
        <taxon>Solanales</taxon>
        <taxon>Solanaceae</taxon>
        <taxon>Solanoideae</taxon>
        <taxon>Solaneae</taxon>
        <taxon>Solanum</taxon>
        <taxon>Solanum subgen. Lycopersicon</taxon>
    </lineage>
</organism>
<dbReference type="AlphaFoldDB" id="A0A3Q7IID7"/>
<keyword evidence="4" id="KW-0010">Activator</keyword>
<name>A0A3Q7IID7_SOLLC</name>
<dbReference type="Pfam" id="PF08612">
    <property type="entry name" value="Med20"/>
    <property type="match status" value="1"/>
</dbReference>
<keyword evidence="3 4" id="KW-0539">Nucleus</keyword>
<evidence type="ECO:0000256" key="2">
    <source>
        <dbReference type="ARBA" id="ARBA00010743"/>
    </source>
</evidence>
<dbReference type="InterPro" id="IPR013921">
    <property type="entry name" value="Mediator_Med20"/>
</dbReference>
<sequence length="68" mass="8060">MEYLPISSWKTSQRIMSEFFEILKETLEEKSLPGHFVHVEPNFLEFSLSDQYTSRHTVVQYASFLAQM</sequence>
<dbReference type="OMA" id="HFARMEP"/>
<dbReference type="InParanoid" id="A0A3Q7IID7"/>
<protein>
    <recommendedName>
        <fullName evidence="4">Mediator of RNA polymerase II transcription subunit 20</fullName>
    </recommendedName>
    <alternativeName>
        <fullName evidence="4">Mediator complex subunit 20</fullName>
    </alternativeName>
</protein>
<evidence type="ECO:0000256" key="4">
    <source>
        <dbReference type="RuleBase" id="RU364152"/>
    </source>
</evidence>
<dbReference type="GO" id="GO:0006357">
    <property type="term" value="P:regulation of transcription by RNA polymerase II"/>
    <property type="evidence" value="ECO:0007669"/>
    <property type="project" value="InterPro"/>
</dbReference>
<dbReference type="SMR" id="A0A3Q7IID7"/>
<reference evidence="5" key="1">
    <citation type="journal article" date="2012" name="Nature">
        <title>The tomato genome sequence provides insights into fleshy fruit evolution.</title>
        <authorList>
            <consortium name="Tomato Genome Consortium"/>
        </authorList>
    </citation>
    <scope>NUCLEOTIDE SEQUENCE [LARGE SCALE GENOMIC DNA]</scope>
    <source>
        <strain evidence="5">cv. Heinz 1706</strain>
    </source>
</reference>
<evidence type="ECO:0000313" key="5">
    <source>
        <dbReference type="EnsemblPlants" id="Solyc10g054967.1.1.1"/>
    </source>
</evidence>